<dbReference type="EMBL" id="CAJVPZ010093739">
    <property type="protein sequence ID" value="CAG8817050.1"/>
    <property type="molecule type" value="Genomic_DNA"/>
</dbReference>
<evidence type="ECO:0000313" key="2">
    <source>
        <dbReference type="Proteomes" id="UP000789396"/>
    </source>
</evidence>
<organism evidence="1 2">
    <name type="scientific">Racocetra fulgida</name>
    <dbReference type="NCBI Taxonomy" id="60492"/>
    <lineage>
        <taxon>Eukaryota</taxon>
        <taxon>Fungi</taxon>
        <taxon>Fungi incertae sedis</taxon>
        <taxon>Mucoromycota</taxon>
        <taxon>Glomeromycotina</taxon>
        <taxon>Glomeromycetes</taxon>
        <taxon>Diversisporales</taxon>
        <taxon>Gigasporaceae</taxon>
        <taxon>Racocetra</taxon>
    </lineage>
</organism>
<keyword evidence="2" id="KW-1185">Reference proteome</keyword>
<dbReference type="AlphaFoldDB" id="A0A9N9K8X5"/>
<feature type="non-terminal residue" evidence="1">
    <location>
        <position position="47"/>
    </location>
</feature>
<dbReference type="Proteomes" id="UP000789396">
    <property type="component" value="Unassembled WGS sequence"/>
</dbReference>
<gene>
    <name evidence="1" type="ORF">RFULGI_LOCUS19315</name>
</gene>
<evidence type="ECO:0000313" key="1">
    <source>
        <dbReference type="EMBL" id="CAG8817050.1"/>
    </source>
</evidence>
<feature type="non-terminal residue" evidence="1">
    <location>
        <position position="1"/>
    </location>
</feature>
<comment type="caution">
    <text evidence="1">The sequence shown here is derived from an EMBL/GenBank/DDBJ whole genome shotgun (WGS) entry which is preliminary data.</text>
</comment>
<accession>A0A9N9K8X5</accession>
<proteinExistence type="predicted"/>
<name>A0A9N9K8X5_9GLOM</name>
<protein>
    <submittedName>
        <fullName evidence="1">14621_t:CDS:1</fullName>
    </submittedName>
</protein>
<reference evidence="1" key="1">
    <citation type="submission" date="2021-06" db="EMBL/GenBank/DDBJ databases">
        <authorList>
            <person name="Kallberg Y."/>
            <person name="Tangrot J."/>
            <person name="Rosling A."/>
        </authorList>
    </citation>
    <scope>NUCLEOTIDE SEQUENCE</scope>
    <source>
        <strain evidence="1">IN212</strain>
    </source>
</reference>
<sequence>PCGHCDKRITIRLPCGHAREISCYLSQAPNKYRCTEKCSKKLKCGHQ</sequence>